<comment type="caution">
    <text evidence="2">The sequence shown here is derived from an EMBL/GenBank/DDBJ whole genome shotgun (WGS) entry which is preliminary data.</text>
</comment>
<proteinExistence type="predicted"/>
<feature type="non-terminal residue" evidence="2">
    <location>
        <position position="84"/>
    </location>
</feature>
<protein>
    <submittedName>
        <fullName evidence="2">Uncharacterized protein</fullName>
    </submittedName>
</protein>
<name>A0A820LZ95_9BILA</name>
<accession>A0A820LZ95</accession>
<evidence type="ECO:0000313" key="3">
    <source>
        <dbReference type="Proteomes" id="UP000663881"/>
    </source>
</evidence>
<evidence type="ECO:0000256" key="1">
    <source>
        <dbReference type="SAM" id="Coils"/>
    </source>
</evidence>
<organism evidence="2 3">
    <name type="scientific">Adineta steineri</name>
    <dbReference type="NCBI Taxonomy" id="433720"/>
    <lineage>
        <taxon>Eukaryota</taxon>
        <taxon>Metazoa</taxon>
        <taxon>Spiralia</taxon>
        <taxon>Gnathifera</taxon>
        <taxon>Rotifera</taxon>
        <taxon>Eurotatoria</taxon>
        <taxon>Bdelloidea</taxon>
        <taxon>Adinetida</taxon>
        <taxon>Adinetidae</taxon>
        <taxon>Adineta</taxon>
    </lineage>
</organism>
<dbReference type="EMBL" id="CAJOAY010023293">
    <property type="protein sequence ID" value="CAF4364898.1"/>
    <property type="molecule type" value="Genomic_DNA"/>
</dbReference>
<evidence type="ECO:0000313" key="2">
    <source>
        <dbReference type="EMBL" id="CAF4364898.1"/>
    </source>
</evidence>
<feature type="coiled-coil region" evidence="1">
    <location>
        <begin position="6"/>
        <end position="37"/>
    </location>
</feature>
<dbReference type="Proteomes" id="UP000663881">
    <property type="component" value="Unassembled WGS sequence"/>
</dbReference>
<sequence>VDKRKLTNLINKFDQWKQEYSQLLQQYDLKLQRSRDKQAMLNSEQPDPVDISSINELRQRFIDELLVELNEYFSPIKSLLSNYL</sequence>
<keyword evidence="1" id="KW-0175">Coiled coil</keyword>
<feature type="non-terminal residue" evidence="2">
    <location>
        <position position="1"/>
    </location>
</feature>
<dbReference type="AlphaFoldDB" id="A0A820LZ95"/>
<gene>
    <name evidence="2" type="ORF">OKA104_LOCUS49526</name>
</gene>
<reference evidence="2" key="1">
    <citation type="submission" date="2021-02" db="EMBL/GenBank/DDBJ databases">
        <authorList>
            <person name="Nowell W R."/>
        </authorList>
    </citation>
    <scope>NUCLEOTIDE SEQUENCE</scope>
</reference>